<feature type="domain" description="Glutamine amidotransferase" evidence="1">
    <location>
        <begin position="32"/>
        <end position="186"/>
    </location>
</feature>
<reference evidence="3" key="1">
    <citation type="submission" date="2018-05" db="EMBL/GenBank/DDBJ databases">
        <authorList>
            <person name="Li Y."/>
        </authorList>
    </citation>
    <scope>NUCLEOTIDE SEQUENCE [LARGE SCALE GENOMIC DNA]</scope>
    <source>
        <strain evidence="3">sk1b4</strain>
    </source>
</reference>
<dbReference type="AlphaFoldDB" id="A0A2V1KCE4"/>
<keyword evidence="3" id="KW-1185">Reference proteome</keyword>
<accession>A0A2V1KCE4</accession>
<dbReference type="PANTHER" id="PTHR42695:SF5">
    <property type="entry name" value="GLUTAMINE AMIDOTRANSFERASE YLR126C-RELATED"/>
    <property type="match status" value="1"/>
</dbReference>
<dbReference type="PANTHER" id="PTHR42695">
    <property type="entry name" value="GLUTAMINE AMIDOTRANSFERASE YLR126C-RELATED"/>
    <property type="match status" value="1"/>
</dbReference>
<sequence length="235" mass="24987">MATVTILQPDPAHTIDRFGDWLSECGITMDTVLLWEDPVPTIDQLGDGVILLGGFMSAHDGIDHPWIEPVGWLLKEATARSIPMLAFGLGHQILAQAFGGHVAVPGPTGLEEGAVELTLTQAALTDPVISSVSKGNVLMGFLSHGDAVERLPADAYLLASSTAYNYQAFRIGSSLAIQFHPEASPAQVARWHVANGGEQEPLLSALQAVDGRVAYNGQRIAYAFARQLGVQAPEI</sequence>
<dbReference type="Pfam" id="PF00117">
    <property type="entry name" value="GATase"/>
    <property type="match status" value="1"/>
</dbReference>
<evidence type="ECO:0000313" key="3">
    <source>
        <dbReference type="Proteomes" id="UP000245283"/>
    </source>
</evidence>
<keyword evidence="2" id="KW-0808">Transferase</keyword>
<dbReference type="InterPro" id="IPR017926">
    <property type="entry name" value="GATASE"/>
</dbReference>
<keyword evidence="2" id="KW-0315">Glutamine amidotransferase</keyword>
<dbReference type="CDD" id="cd01741">
    <property type="entry name" value="GATase1_1"/>
    <property type="match status" value="1"/>
</dbReference>
<dbReference type="PROSITE" id="PS51273">
    <property type="entry name" value="GATASE_TYPE_1"/>
    <property type="match status" value="1"/>
</dbReference>
<comment type="caution">
    <text evidence="2">The sequence shown here is derived from an EMBL/GenBank/DDBJ whole genome shotgun (WGS) entry which is preliminary data.</text>
</comment>
<dbReference type="Proteomes" id="UP000245283">
    <property type="component" value="Unassembled WGS sequence"/>
</dbReference>
<evidence type="ECO:0000313" key="2">
    <source>
        <dbReference type="EMBL" id="PWF27361.1"/>
    </source>
</evidence>
<organism evidence="2 3">
    <name type="scientific">Ancrocorticia populi</name>
    <dbReference type="NCBI Taxonomy" id="2175228"/>
    <lineage>
        <taxon>Bacteria</taxon>
        <taxon>Bacillati</taxon>
        <taxon>Actinomycetota</taxon>
        <taxon>Actinomycetes</taxon>
        <taxon>Actinomycetales</taxon>
        <taxon>Actinomycetaceae</taxon>
        <taxon>Ancrocorticia</taxon>
    </lineage>
</organism>
<dbReference type="GO" id="GO:0005829">
    <property type="term" value="C:cytosol"/>
    <property type="evidence" value="ECO:0007669"/>
    <property type="project" value="TreeGrafter"/>
</dbReference>
<dbReference type="Gene3D" id="3.40.50.880">
    <property type="match status" value="1"/>
</dbReference>
<gene>
    <name evidence="2" type="ORF">DD236_02955</name>
</gene>
<dbReference type="GO" id="GO:0016740">
    <property type="term" value="F:transferase activity"/>
    <property type="evidence" value="ECO:0007669"/>
    <property type="project" value="UniProtKB-KW"/>
</dbReference>
<dbReference type="SUPFAM" id="SSF52317">
    <property type="entry name" value="Class I glutamine amidotransferase-like"/>
    <property type="match status" value="1"/>
</dbReference>
<dbReference type="OrthoDB" id="5196541at2"/>
<protein>
    <submittedName>
        <fullName evidence="2">Glutamine amidotransferase</fullName>
    </submittedName>
</protein>
<evidence type="ECO:0000259" key="1">
    <source>
        <dbReference type="Pfam" id="PF00117"/>
    </source>
</evidence>
<dbReference type="EMBL" id="QETB01000001">
    <property type="protein sequence ID" value="PWF27361.1"/>
    <property type="molecule type" value="Genomic_DNA"/>
</dbReference>
<dbReference type="InterPro" id="IPR044992">
    <property type="entry name" value="ChyE-like"/>
</dbReference>
<proteinExistence type="predicted"/>
<name>A0A2V1KCE4_9ACTO</name>
<dbReference type="InterPro" id="IPR029062">
    <property type="entry name" value="Class_I_gatase-like"/>
</dbReference>
<dbReference type="RefSeq" id="WP_109092861.1">
    <property type="nucleotide sequence ID" value="NZ_JBQDDV010000159.1"/>
</dbReference>